<sequence length="244" mass="27688">MYEQWFPLIVIVSFAIIHMIEVVGIHARYAGFLNKKGSVGYSIQNSTFVFTRFFYILLMPFMGLIVDHGIEIDQFYDMLHSALFLATIASLIVYLFRGKVIYYYSRVIEIYSSTGKLLYSLMTAINSSVETMQIQVENPKGINYGYMFMTSFVYTVYSLGVFFAFTLAVNYPDYRSSLSHLSGIVNGFATLVFTIKIDPIMSLSIDKQGDEFPLLFKSFILGRLLGVGLFSQIGILTMSTVNGW</sequence>
<proteinExistence type="predicted"/>
<protein>
    <recommendedName>
        <fullName evidence="4">DUF2837 domain-containing protein</fullName>
    </recommendedName>
</protein>
<keyword evidence="1" id="KW-0812">Transmembrane</keyword>
<dbReference type="Pfam" id="PF10997">
    <property type="entry name" value="Amj"/>
    <property type="match status" value="1"/>
</dbReference>
<gene>
    <name evidence="2" type="ORF">C1E23_01355</name>
</gene>
<dbReference type="EMBL" id="PPSX01000005">
    <property type="protein sequence ID" value="RZQ54959.1"/>
    <property type="molecule type" value="Genomic_DNA"/>
</dbReference>
<dbReference type="Proteomes" id="UP000291338">
    <property type="component" value="Unassembled WGS sequence"/>
</dbReference>
<feature type="transmembrane region" description="Helical" evidence="1">
    <location>
        <begin position="6"/>
        <end position="27"/>
    </location>
</feature>
<evidence type="ECO:0000313" key="2">
    <source>
        <dbReference type="EMBL" id="RZQ54959.1"/>
    </source>
</evidence>
<name>A0A4Q7ITE9_9GAMM</name>
<feature type="transmembrane region" description="Helical" evidence="1">
    <location>
        <begin position="48"/>
        <end position="66"/>
    </location>
</feature>
<dbReference type="RefSeq" id="WP_240700893.1">
    <property type="nucleotide sequence ID" value="NZ_PPSX01000005.1"/>
</dbReference>
<feature type="transmembrane region" description="Helical" evidence="1">
    <location>
        <begin position="218"/>
        <end position="241"/>
    </location>
</feature>
<comment type="caution">
    <text evidence="2">The sequence shown here is derived from an EMBL/GenBank/DDBJ whole genome shotgun (WGS) entry which is preliminary data.</text>
</comment>
<accession>A0A4Q7ITE9</accession>
<evidence type="ECO:0000313" key="3">
    <source>
        <dbReference type="Proteomes" id="UP000291338"/>
    </source>
</evidence>
<keyword evidence="1" id="KW-0472">Membrane</keyword>
<organism evidence="2 3">
    <name type="scientific">Pseudoalteromonas phenolica</name>
    <dbReference type="NCBI Taxonomy" id="161398"/>
    <lineage>
        <taxon>Bacteria</taxon>
        <taxon>Pseudomonadati</taxon>
        <taxon>Pseudomonadota</taxon>
        <taxon>Gammaproteobacteria</taxon>
        <taxon>Alteromonadales</taxon>
        <taxon>Pseudoalteromonadaceae</taxon>
        <taxon>Pseudoalteromonas</taxon>
    </lineage>
</organism>
<feature type="transmembrane region" description="Helical" evidence="1">
    <location>
        <begin position="152"/>
        <end position="171"/>
    </location>
</feature>
<keyword evidence="1" id="KW-1133">Transmembrane helix</keyword>
<dbReference type="AlphaFoldDB" id="A0A4Q7ITE9"/>
<dbReference type="InterPro" id="IPR021260">
    <property type="entry name" value="Amj"/>
</dbReference>
<reference evidence="2 3" key="1">
    <citation type="submission" date="2018-01" db="EMBL/GenBank/DDBJ databases">
        <title>Co-occurrence of chitin degradation, pigmentation and bioactivity in marine Pseudoalteromonas.</title>
        <authorList>
            <person name="Paulsen S."/>
            <person name="Gram L."/>
            <person name="Machado H."/>
        </authorList>
    </citation>
    <scope>NUCLEOTIDE SEQUENCE [LARGE SCALE GENOMIC DNA]</scope>
    <source>
        <strain evidence="2 3">S3898</strain>
    </source>
</reference>
<evidence type="ECO:0000256" key="1">
    <source>
        <dbReference type="SAM" id="Phobius"/>
    </source>
</evidence>
<feature type="transmembrane region" description="Helical" evidence="1">
    <location>
        <begin position="177"/>
        <end position="197"/>
    </location>
</feature>
<feature type="transmembrane region" description="Helical" evidence="1">
    <location>
        <begin position="78"/>
        <end position="96"/>
    </location>
</feature>
<evidence type="ECO:0008006" key="4">
    <source>
        <dbReference type="Google" id="ProtNLM"/>
    </source>
</evidence>